<proteinExistence type="predicted"/>
<sequence length="146" mass="16452">MTAMAFWSKSSAFNGWRKAHFVDGAWHTAACTTSKTLEELNAHGDRWELVTAEEATARFAQANYLPVAEITEARFTDMLEVLPPMDWQGSPDSQSFKLMEMYSGNITDIFAQYGTRFFTMRNEVTLTHEQIIGKVRAFIDAEGIAA</sequence>
<name>A0AAJ2VU98_9ENTR</name>
<accession>A0AAJ2VU98</accession>
<gene>
    <name evidence="1" type="ORF">SIL20_15175</name>
</gene>
<evidence type="ECO:0000313" key="1">
    <source>
        <dbReference type="EMBL" id="MDX6032846.1"/>
    </source>
</evidence>
<dbReference type="EMBL" id="JAWXRC010000035">
    <property type="protein sequence ID" value="MDX6032846.1"/>
    <property type="molecule type" value="Genomic_DNA"/>
</dbReference>
<dbReference type="Proteomes" id="UP001282336">
    <property type="component" value="Unassembled WGS sequence"/>
</dbReference>
<protein>
    <submittedName>
        <fullName evidence="1">Uncharacterized protein</fullName>
    </submittedName>
</protein>
<dbReference type="AlphaFoldDB" id="A0AAJ2VU98"/>
<organism evidence="1 2">
    <name type="scientific">Scandinavium lactucae</name>
    <dbReference type="NCBI Taxonomy" id="3095028"/>
    <lineage>
        <taxon>Bacteria</taxon>
        <taxon>Pseudomonadati</taxon>
        <taxon>Pseudomonadota</taxon>
        <taxon>Gammaproteobacteria</taxon>
        <taxon>Enterobacterales</taxon>
        <taxon>Enterobacteriaceae</taxon>
        <taxon>Scandinavium</taxon>
    </lineage>
</organism>
<dbReference type="RefSeq" id="WP_319629328.1">
    <property type="nucleotide sequence ID" value="NZ_JAWXRB010000008.1"/>
</dbReference>
<evidence type="ECO:0000313" key="2">
    <source>
        <dbReference type="Proteomes" id="UP001282336"/>
    </source>
</evidence>
<reference evidence="1" key="1">
    <citation type="submission" date="2023-11" db="EMBL/GenBank/DDBJ databases">
        <title>Scandinavium wanjuensis sp. nov., isolated from lettuce South Korea.</title>
        <authorList>
            <person name="Park J."/>
            <person name="Park S."/>
            <person name="Oh K.K."/>
            <person name="Cho G.S."/>
            <person name="Franz C.M.A.P."/>
        </authorList>
    </citation>
    <scope>NUCLEOTIDE SEQUENCE</scope>
    <source>
        <strain evidence="1">V105_12</strain>
    </source>
</reference>
<comment type="caution">
    <text evidence="1">The sequence shown here is derived from an EMBL/GenBank/DDBJ whole genome shotgun (WGS) entry which is preliminary data.</text>
</comment>